<evidence type="ECO:0000259" key="9">
    <source>
        <dbReference type="PROSITE" id="PS50878"/>
    </source>
</evidence>
<dbReference type="InterPro" id="IPR001584">
    <property type="entry name" value="Integrase_cat-core"/>
</dbReference>
<dbReference type="GO" id="GO:0016787">
    <property type="term" value="F:hydrolase activity"/>
    <property type="evidence" value="ECO:0007669"/>
    <property type="project" value="UniProtKB-KW"/>
</dbReference>
<dbReference type="InterPro" id="IPR041588">
    <property type="entry name" value="Integrase_H2C2"/>
</dbReference>
<dbReference type="Gene3D" id="3.30.70.270">
    <property type="match status" value="2"/>
</dbReference>
<keyword evidence="6" id="KW-0378">Hydrolase</keyword>
<dbReference type="SUPFAM" id="SSF50630">
    <property type="entry name" value="Acid proteases"/>
    <property type="match status" value="1"/>
</dbReference>
<dbReference type="SUPFAM" id="SSF57756">
    <property type="entry name" value="Retrovirus zinc finger-like domains"/>
    <property type="match status" value="1"/>
</dbReference>
<dbReference type="Gene3D" id="3.10.20.370">
    <property type="match status" value="1"/>
</dbReference>
<keyword evidence="7" id="KW-0695">RNA-directed DNA polymerase</keyword>
<accession>A0A224XI32</accession>
<keyword evidence="2" id="KW-0808">Transferase</keyword>
<proteinExistence type="predicted"/>
<dbReference type="Gene3D" id="1.10.340.70">
    <property type="match status" value="1"/>
</dbReference>
<dbReference type="GO" id="GO:0004519">
    <property type="term" value="F:endonuclease activity"/>
    <property type="evidence" value="ECO:0007669"/>
    <property type="project" value="UniProtKB-KW"/>
</dbReference>
<dbReference type="Pfam" id="PF00078">
    <property type="entry name" value="RVT_1"/>
    <property type="match status" value="1"/>
</dbReference>
<dbReference type="CDD" id="cd01647">
    <property type="entry name" value="RT_LTR"/>
    <property type="match status" value="1"/>
</dbReference>
<dbReference type="SMART" id="SM00343">
    <property type="entry name" value="ZnF_C2HC"/>
    <property type="match status" value="2"/>
</dbReference>
<dbReference type="GO" id="GO:0003676">
    <property type="term" value="F:nucleic acid binding"/>
    <property type="evidence" value="ECO:0007669"/>
    <property type="project" value="InterPro"/>
</dbReference>
<evidence type="ECO:0000256" key="1">
    <source>
        <dbReference type="ARBA" id="ARBA00012493"/>
    </source>
</evidence>
<evidence type="ECO:0000256" key="6">
    <source>
        <dbReference type="ARBA" id="ARBA00022801"/>
    </source>
</evidence>
<feature type="compositionally biased region" description="Acidic residues" evidence="8">
    <location>
        <begin position="14"/>
        <end position="23"/>
    </location>
</feature>
<dbReference type="EC" id="2.7.7.49" evidence="1"/>
<dbReference type="InterPro" id="IPR000477">
    <property type="entry name" value="RT_dom"/>
</dbReference>
<dbReference type="Pfam" id="PF00665">
    <property type="entry name" value="rve"/>
    <property type="match status" value="1"/>
</dbReference>
<dbReference type="InterPro" id="IPR036397">
    <property type="entry name" value="RNaseH_sf"/>
</dbReference>
<name>A0A224XI32_9HEMI</name>
<dbReference type="Pfam" id="PF17917">
    <property type="entry name" value="RT_RNaseH"/>
    <property type="match status" value="1"/>
</dbReference>
<dbReference type="InterPro" id="IPR021109">
    <property type="entry name" value="Peptidase_aspartic_dom_sf"/>
</dbReference>
<feature type="domain" description="Reverse transcriptase" evidence="9">
    <location>
        <begin position="412"/>
        <end position="676"/>
    </location>
</feature>
<keyword evidence="5" id="KW-0255">Endonuclease</keyword>
<dbReference type="FunFam" id="3.30.70.270:FF:000020">
    <property type="entry name" value="Transposon Tf2-6 polyprotein-like Protein"/>
    <property type="match status" value="1"/>
</dbReference>
<evidence type="ECO:0000256" key="5">
    <source>
        <dbReference type="ARBA" id="ARBA00022759"/>
    </source>
</evidence>
<evidence type="ECO:0000256" key="8">
    <source>
        <dbReference type="SAM" id="MobiDB-lite"/>
    </source>
</evidence>
<dbReference type="InterPro" id="IPR043128">
    <property type="entry name" value="Rev_trsase/Diguanyl_cyclase"/>
</dbReference>
<evidence type="ECO:0000256" key="7">
    <source>
        <dbReference type="ARBA" id="ARBA00022918"/>
    </source>
</evidence>
<dbReference type="FunFam" id="3.30.420.10:FF:000063">
    <property type="entry name" value="Retrovirus-related Pol polyprotein from transposon 297-like Protein"/>
    <property type="match status" value="1"/>
</dbReference>
<dbReference type="GO" id="GO:0003964">
    <property type="term" value="F:RNA-directed DNA polymerase activity"/>
    <property type="evidence" value="ECO:0007669"/>
    <property type="project" value="UniProtKB-KW"/>
</dbReference>
<dbReference type="PROSITE" id="PS50878">
    <property type="entry name" value="RT_POL"/>
    <property type="match status" value="1"/>
</dbReference>
<dbReference type="GO" id="GO:0015074">
    <property type="term" value="P:DNA integration"/>
    <property type="evidence" value="ECO:0007669"/>
    <property type="project" value="InterPro"/>
</dbReference>
<dbReference type="PANTHER" id="PTHR37984:SF5">
    <property type="entry name" value="PROTEIN NYNRIN-LIKE"/>
    <property type="match status" value="1"/>
</dbReference>
<evidence type="ECO:0000256" key="4">
    <source>
        <dbReference type="ARBA" id="ARBA00022722"/>
    </source>
</evidence>
<dbReference type="Gene3D" id="3.30.420.10">
    <property type="entry name" value="Ribonuclease H-like superfamily/Ribonuclease H"/>
    <property type="match status" value="1"/>
</dbReference>
<keyword evidence="4" id="KW-0540">Nuclease</keyword>
<feature type="domain" description="Integrase catalytic" evidence="10">
    <location>
        <begin position="1043"/>
        <end position="1202"/>
    </location>
</feature>
<evidence type="ECO:0000256" key="3">
    <source>
        <dbReference type="ARBA" id="ARBA00022695"/>
    </source>
</evidence>
<dbReference type="AlphaFoldDB" id="A0A224XI32"/>
<sequence>MSKKKQRKTKMLIDGDEDMQQNDEKDEEWVIQKMEKFSFEAFTEGKCTWKQYFSHFQRICKVKGLGGDSDIIKNARKDLLLAYVGPIALRAIESYFFPRELDTCSLEEIVTGFDALYKPIKTIFAARFEFEQATRKEGECFLDYANRLKELSASCNYGTGLDERLRDRFAIGLRCPKVEIEVRQRWPDGTDEKGALVSFHALLDLALTQERAQREVGLNSEEEEKLVVDVLQANKTKKGKGCWKCGRRSHGTGGCPALNATCWKCAKAGHFAVVCHASQRKKTIRELELQDDNGDETLSGEYIKSLYSIMGRAPRATIQVMLGGMSCQMEFDSGAGVATINKDWWIRLGKPQLKKMDKKVKGYGQRILPTLGETQVMVTLKERTLKLPVVVMSGREMPLFGLPWCLAFGMKLPEDVQIQTLNMKPQKENEITKGPEVVKSILTEFSEVFEEKMGTIKGVQAAVHVKEEAVPKVVPARRVPFPLRGAVEKELSRLVEEGVLEPVDPGITPIEWATPTVNVDKGTRGICGDFRTTLNPFLIEDHHILPTFDDLTAKLVGGIEFTVIDLRDAYLQLEVNESSRKYLVISTHLGYFRYKRLPFGLSSSPAIFQRFMEGLLKGMQYVGVLLDDVIITGPSRESHLKTLKEVFRRMKQVGLKAKLKKCQFLQNTVKYLGHQVDKNGVHPTSEKIEALKAIPAPKNVKQLRAFLGAVNFYERFIPHLHGVCSALHSLTSTRKPWKWTDVEERVFQTVKRKLVATDTLALYDENKPLVIACDASEDGLGAVLLHKELDGSKRPIAYASRTLSIAEKCYAPIDREALALVFGVRKFHQFVYGRKFTLATDHKPLERIFGRQRDLPKVVNNRLVRWALILMTYDYEIEYWTAEQNSWADCLSRLPSIHVKPGEEEIEEQIAVLRTEKIRTITTYIELQTLTKRDSLLVSVYRNIIDGWPKDRENLTSDLRSFWEKRQELSVEDDIIMWANRIVIPRELQKKILQVLHEGHPGITAMRALARYYVWWPGIDKDVEHYVRRCTACQENRENVTEVPLYPWNVPSVAWERIHLDFAGPVEGKQWLLGIDAYSKWIEWDVMTVTTTIALIKRLRNWFARYGIPKQIVSDNGPQFRSDLFEQFCTNNGIKHIKSTPYHPKSNGLVERLVRTLKLRYFACRKDGTESNLAIQKILLNYRNTPQKTTGRAPAELFIGRRLPTLLDRCRPDPRSRAEWEQWKQTVYHDSKSKHRYFQSGESVWVKNELSPGWSAGEILERKAELSYDVLVGG</sequence>
<dbReference type="GO" id="GO:0008270">
    <property type="term" value="F:zinc ion binding"/>
    <property type="evidence" value="ECO:0007669"/>
    <property type="project" value="InterPro"/>
</dbReference>
<evidence type="ECO:0000313" key="11">
    <source>
        <dbReference type="EMBL" id="JAW07701.1"/>
    </source>
</evidence>
<feature type="compositionally biased region" description="Basic residues" evidence="8">
    <location>
        <begin position="1"/>
        <end position="10"/>
    </location>
</feature>
<dbReference type="Gene3D" id="3.10.10.10">
    <property type="entry name" value="HIV Type 1 Reverse Transcriptase, subunit A, domain 1"/>
    <property type="match status" value="1"/>
</dbReference>
<dbReference type="FunFam" id="3.10.20.370:FF:000001">
    <property type="entry name" value="Retrovirus-related Pol polyprotein from transposon 17.6-like protein"/>
    <property type="match status" value="1"/>
</dbReference>
<dbReference type="InterPro" id="IPR036875">
    <property type="entry name" value="Znf_CCHC_sf"/>
</dbReference>
<protein>
    <recommendedName>
        <fullName evidence="1">RNA-directed DNA polymerase</fullName>
        <ecNumber evidence="1">2.7.7.49</ecNumber>
    </recommendedName>
</protein>
<evidence type="ECO:0000259" key="10">
    <source>
        <dbReference type="PROSITE" id="PS50994"/>
    </source>
</evidence>
<evidence type="ECO:0000256" key="2">
    <source>
        <dbReference type="ARBA" id="ARBA00022679"/>
    </source>
</evidence>
<dbReference type="InterPro" id="IPR041373">
    <property type="entry name" value="RT_RNaseH"/>
</dbReference>
<dbReference type="SUPFAM" id="SSF53098">
    <property type="entry name" value="Ribonuclease H-like"/>
    <property type="match status" value="1"/>
</dbReference>
<dbReference type="InterPro" id="IPR001878">
    <property type="entry name" value="Znf_CCHC"/>
</dbReference>
<dbReference type="GO" id="GO:0042575">
    <property type="term" value="C:DNA polymerase complex"/>
    <property type="evidence" value="ECO:0007669"/>
    <property type="project" value="UniProtKB-ARBA"/>
</dbReference>
<feature type="region of interest" description="Disordered" evidence="8">
    <location>
        <begin position="1"/>
        <end position="23"/>
    </location>
</feature>
<dbReference type="InterPro" id="IPR012337">
    <property type="entry name" value="RNaseH-like_sf"/>
</dbReference>
<dbReference type="FunFam" id="1.10.340.70:FF:000003">
    <property type="entry name" value="Protein CBG25708"/>
    <property type="match status" value="1"/>
</dbReference>
<dbReference type="PANTHER" id="PTHR37984">
    <property type="entry name" value="PROTEIN CBG26694"/>
    <property type="match status" value="1"/>
</dbReference>
<dbReference type="Gene3D" id="2.40.70.10">
    <property type="entry name" value="Acid Proteases"/>
    <property type="match status" value="1"/>
</dbReference>
<dbReference type="CDD" id="cd09274">
    <property type="entry name" value="RNase_HI_RT_Ty3"/>
    <property type="match status" value="1"/>
</dbReference>
<reference evidence="11" key="1">
    <citation type="journal article" date="2018" name="PLoS Negl. Trop. Dis.">
        <title>An insight into the salivary gland and fat body transcriptome of Panstrongylus lignarius (Hemiptera: Heteroptera), the main vector of Chagas disease in Peru.</title>
        <authorList>
            <person name="Nevoa J.C."/>
            <person name="Mendes M.T."/>
            <person name="da Silva M.V."/>
            <person name="Soares S.C."/>
            <person name="Oliveira C.J.F."/>
            <person name="Ribeiro J.M.C."/>
        </authorList>
    </citation>
    <scope>NUCLEOTIDE SEQUENCE</scope>
</reference>
<dbReference type="SUPFAM" id="SSF56672">
    <property type="entry name" value="DNA/RNA polymerases"/>
    <property type="match status" value="1"/>
</dbReference>
<dbReference type="Gene3D" id="4.10.60.10">
    <property type="entry name" value="Zinc finger, CCHC-type"/>
    <property type="match status" value="1"/>
</dbReference>
<dbReference type="InterPro" id="IPR050951">
    <property type="entry name" value="Retrovirus_Pol_polyprotein"/>
</dbReference>
<dbReference type="PROSITE" id="PS50994">
    <property type="entry name" value="INTEGRASE"/>
    <property type="match status" value="1"/>
</dbReference>
<dbReference type="EMBL" id="GFTR01008725">
    <property type="protein sequence ID" value="JAW07701.1"/>
    <property type="molecule type" value="Transcribed_RNA"/>
</dbReference>
<keyword evidence="3" id="KW-0548">Nucleotidyltransferase</keyword>
<dbReference type="Pfam" id="PF17921">
    <property type="entry name" value="Integrase_H2C2"/>
    <property type="match status" value="1"/>
</dbReference>
<organism evidence="11">
    <name type="scientific">Panstrongylus lignarius</name>
    <dbReference type="NCBI Taxonomy" id="156445"/>
    <lineage>
        <taxon>Eukaryota</taxon>
        <taxon>Metazoa</taxon>
        <taxon>Ecdysozoa</taxon>
        <taxon>Arthropoda</taxon>
        <taxon>Hexapoda</taxon>
        <taxon>Insecta</taxon>
        <taxon>Pterygota</taxon>
        <taxon>Neoptera</taxon>
        <taxon>Paraneoptera</taxon>
        <taxon>Hemiptera</taxon>
        <taxon>Heteroptera</taxon>
        <taxon>Panheteroptera</taxon>
        <taxon>Cimicomorpha</taxon>
        <taxon>Reduviidae</taxon>
        <taxon>Triatominae</taxon>
        <taxon>Panstrongylus</taxon>
    </lineage>
</organism>
<dbReference type="InterPro" id="IPR043502">
    <property type="entry name" value="DNA/RNA_pol_sf"/>
</dbReference>